<evidence type="ECO:0000313" key="3">
    <source>
        <dbReference type="Proteomes" id="UP000282322"/>
    </source>
</evidence>
<dbReference type="InterPro" id="IPR000835">
    <property type="entry name" value="HTH_MarR-typ"/>
</dbReference>
<accession>A0A3P3RDI3</accession>
<proteinExistence type="predicted"/>
<keyword evidence="3" id="KW-1185">Reference proteome</keyword>
<organism evidence="2 3">
    <name type="scientific">Halocatena pleomorpha</name>
    <dbReference type="NCBI Taxonomy" id="1785090"/>
    <lineage>
        <taxon>Archaea</taxon>
        <taxon>Methanobacteriati</taxon>
        <taxon>Methanobacteriota</taxon>
        <taxon>Stenosarchaea group</taxon>
        <taxon>Halobacteria</taxon>
        <taxon>Halobacteriales</taxon>
        <taxon>Natronomonadaceae</taxon>
        <taxon>Halocatena</taxon>
    </lineage>
</organism>
<comment type="caution">
    <text evidence="2">The sequence shown here is derived from an EMBL/GenBank/DDBJ whole genome shotgun (WGS) entry which is preliminary data.</text>
</comment>
<dbReference type="Pfam" id="PF01047">
    <property type="entry name" value="MarR"/>
    <property type="match status" value="1"/>
</dbReference>
<dbReference type="EMBL" id="RRCH01000014">
    <property type="protein sequence ID" value="RRJ31516.1"/>
    <property type="molecule type" value="Genomic_DNA"/>
</dbReference>
<gene>
    <name evidence="2" type="ORF">EIK79_07325</name>
</gene>
<feature type="domain" description="HTH marR-type" evidence="1">
    <location>
        <begin position="7"/>
        <end position="56"/>
    </location>
</feature>
<sequence>MDHTTETDNAFEILVTLDERGPCRVTEVAKVLNVHPVPVDRTCTRLQQEGLLQRQHGGTYRVTETGRVAIENHP</sequence>
<evidence type="ECO:0000313" key="2">
    <source>
        <dbReference type="EMBL" id="RRJ31516.1"/>
    </source>
</evidence>
<dbReference type="InterPro" id="IPR036388">
    <property type="entry name" value="WH-like_DNA-bd_sf"/>
</dbReference>
<dbReference type="AlphaFoldDB" id="A0A3P3RDI3"/>
<name>A0A3P3RDI3_9EURY</name>
<dbReference type="GO" id="GO:0003700">
    <property type="term" value="F:DNA-binding transcription factor activity"/>
    <property type="evidence" value="ECO:0007669"/>
    <property type="project" value="InterPro"/>
</dbReference>
<dbReference type="SUPFAM" id="SSF46785">
    <property type="entry name" value="Winged helix' DNA-binding domain"/>
    <property type="match status" value="1"/>
</dbReference>
<reference evidence="2 3" key="1">
    <citation type="submission" date="2018-11" db="EMBL/GenBank/DDBJ databases">
        <title>Taxonoimc description of Halomarina strain SPP-AMP-1.</title>
        <authorList>
            <person name="Pal Y."/>
            <person name="Srinivasana K."/>
            <person name="Verma A."/>
            <person name="Kumar P."/>
        </authorList>
    </citation>
    <scope>NUCLEOTIDE SEQUENCE [LARGE SCALE GENOMIC DNA]</scope>
    <source>
        <strain evidence="2 3">SPP-AMP-1</strain>
    </source>
</reference>
<dbReference type="Proteomes" id="UP000282322">
    <property type="component" value="Unassembled WGS sequence"/>
</dbReference>
<dbReference type="RefSeq" id="WP_124954468.1">
    <property type="nucleotide sequence ID" value="NZ_RRCH01000014.1"/>
</dbReference>
<dbReference type="InterPro" id="IPR036390">
    <property type="entry name" value="WH_DNA-bd_sf"/>
</dbReference>
<dbReference type="Gene3D" id="1.10.10.10">
    <property type="entry name" value="Winged helix-like DNA-binding domain superfamily/Winged helix DNA-binding domain"/>
    <property type="match status" value="1"/>
</dbReference>
<protein>
    <submittedName>
        <fullName evidence="2">MarR family transcriptional regulator</fullName>
    </submittedName>
</protein>
<evidence type="ECO:0000259" key="1">
    <source>
        <dbReference type="Pfam" id="PF01047"/>
    </source>
</evidence>